<keyword evidence="3" id="KW-1185">Reference proteome</keyword>
<evidence type="ECO:0000313" key="3">
    <source>
        <dbReference type="Proteomes" id="UP001524499"/>
    </source>
</evidence>
<feature type="transmembrane region" description="Helical" evidence="1">
    <location>
        <begin position="33"/>
        <end position="51"/>
    </location>
</feature>
<sequence length="59" mass="6829">MFKKILIGFVDQPLFTSLFVADFAILLFHRPPFLFSLLMVGALVAMSMYMGQKLELFRK</sequence>
<gene>
    <name evidence="2" type="ORF">NP590_15990</name>
</gene>
<keyword evidence="1" id="KW-0812">Transmembrane</keyword>
<accession>A0ABT1TJH2</accession>
<name>A0ABT1TJH2_9GAMM</name>
<dbReference type="RefSeq" id="WP_256603624.1">
    <property type="nucleotide sequence ID" value="NZ_JANIBJ010000033.1"/>
</dbReference>
<organism evidence="2 3">
    <name type="scientific">Methylomonas subterranea</name>
    <dbReference type="NCBI Taxonomy" id="2952225"/>
    <lineage>
        <taxon>Bacteria</taxon>
        <taxon>Pseudomonadati</taxon>
        <taxon>Pseudomonadota</taxon>
        <taxon>Gammaproteobacteria</taxon>
        <taxon>Methylococcales</taxon>
        <taxon>Methylococcaceae</taxon>
        <taxon>Methylomonas</taxon>
    </lineage>
</organism>
<feature type="transmembrane region" description="Helical" evidence="1">
    <location>
        <begin position="5"/>
        <end position="27"/>
    </location>
</feature>
<keyword evidence="1" id="KW-1133">Transmembrane helix</keyword>
<evidence type="ECO:0000313" key="2">
    <source>
        <dbReference type="EMBL" id="MCQ8105613.1"/>
    </source>
</evidence>
<dbReference type="Proteomes" id="UP001524499">
    <property type="component" value="Unassembled WGS sequence"/>
</dbReference>
<evidence type="ECO:0000256" key="1">
    <source>
        <dbReference type="SAM" id="Phobius"/>
    </source>
</evidence>
<dbReference type="EMBL" id="JANIBJ010000033">
    <property type="protein sequence ID" value="MCQ8105613.1"/>
    <property type="molecule type" value="Genomic_DNA"/>
</dbReference>
<keyword evidence="1" id="KW-0472">Membrane</keyword>
<reference evidence="2 3" key="1">
    <citation type="submission" date="2022-07" db="EMBL/GenBank/DDBJ databases">
        <title>Methylomonas rivi sp. nov., Methylomonas rosea sp. nov., Methylomonas aureus sp. nov. and Methylomonas subterranea sp. nov., four novel methanotrophs isolated from a freshwater creek and the deep terrestrial subsurface.</title>
        <authorList>
            <person name="Abin C."/>
            <person name="Sankaranarayanan K."/>
            <person name="Garner C."/>
            <person name="Sindelar R."/>
            <person name="Kotary K."/>
            <person name="Garner R."/>
            <person name="Barclay S."/>
            <person name="Lawson P."/>
            <person name="Krumholz L."/>
        </authorList>
    </citation>
    <scope>NUCLEOTIDE SEQUENCE [LARGE SCALE GENOMIC DNA]</scope>
    <source>
        <strain evidence="2 3">SURF-2</strain>
    </source>
</reference>
<protein>
    <submittedName>
        <fullName evidence="2">Uncharacterized protein</fullName>
    </submittedName>
</protein>
<comment type="caution">
    <text evidence="2">The sequence shown here is derived from an EMBL/GenBank/DDBJ whole genome shotgun (WGS) entry which is preliminary data.</text>
</comment>
<proteinExistence type="predicted"/>